<gene>
    <name evidence="2" type="ORF">FA047_03090</name>
</gene>
<organism evidence="2 3">
    <name type="scientific">Pedobacter frigoris</name>
    <dbReference type="NCBI Taxonomy" id="2571272"/>
    <lineage>
        <taxon>Bacteria</taxon>
        <taxon>Pseudomonadati</taxon>
        <taxon>Bacteroidota</taxon>
        <taxon>Sphingobacteriia</taxon>
        <taxon>Sphingobacteriales</taxon>
        <taxon>Sphingobacteriaceae</taxon>
        <taxon>Pedobacter</taxon>
    </lineage>
</organism>
<evidence type="ECO:0000313" key="2">
    <source>
        <dbReference type="EMBL" id="TKC09094.1"/>
    </source>
</evidence>
<comment type="caution">
    <text evidence="2">The sequence shown here is derived from an EMBL/GenBank/DDBJ whole genome shotgun (WGS) entry which is preliminary data.</text>
</comment>
<keyword evidence="1" id="KW-0812">Transmembrane</keyword>
<name>A0A4U1CNL7_9SPHI</name>
<dbReference type="Pfam" id="PF05137">
    <property type="entry name" value="PilN"/>
    <property type="match status" value="1"/>
</dbReference>
<dbReference type="AlphaFoldDB" id="A0A4U1CNL7"/>
<accession>A0A4U1CNL7</accession>
<keyword evidence="1" id="KW-0472">Membrane</keyword>
<proteinExistence type="predicted"/>
<evidence type="ECO:0000313" key="3">
    <source>
        <dbReference type="Proteomes" id="UP000307244"/>
    </source>
</evidence>
<dbReference type="Proteomes" id="UP000307244">
    <property type="component" value="Unassembled WGS sequence"/>
</dbReference>
<feature type="transmembrane region" description="Helical" evidence="1">
    <location>
        <begin position="244"/>
        <end position="266"/>
    </location>
</feature>
<sequence length="405" mass="45522">MCALLSLASGLTNCAGAEVHLAQDGTYVVKVVKISLDKQQVHIGSKKTHKGSLAKITPEPITVPLAITLTGRGILVKRTARIDVVSESSLQHLFPTLKLAEFYVQHFVSGAHSFVAIVRREVADAVMGAFKKQGAEVLMLSLGAFVVDQVIPQLNSYSEVLRFDGHQVEMNADKSWKEYNYQSGLTLGFPLKIDIETMPEEYLLAYATAFQLILNDKLPLIEVDADHIKDRLEEHAAKLKFKKYGTLMLFVFFALLMVNFLLLSMYNSSNQELMSKAGKQSYLFENRQKLEEEVKGKENLVNKLGWNKGYRYAYLCDQLASSLPKELTLHELQINPLSGNTIGLIKDTDLETGNMKIKGQTTSVYAVNNWIYELKQKAWVKDVQLEKYAADDQNEAQVFTILLNY</sequence>
<evidence type="ECO:0000256" key="1">
    <source>
        <dbReference type="SAM" id="Phobius"/>
    </source>
</evidence>
<reference evidence="2 3" key="1">
    <citation type="submission" date="2019-04" db="EMBL/GenBank/DDBJ databases">
        <title>Pedobacter sp. RP-3-15 sp. nov., isolated from Arctic soil.</title>
        <authorList>
            <person name="Dahal R.H."/>
            <person name="Kim D.-U."/>
        </authorList>
    </citation>
    <scope>NUCLEOTIDE SEQUENCE [LARGE SCALE GENOMIC DNA]</scope>
    <source>
        <strain evidence="2 3">RP-3-15</strain>
    </source>
</reference>
<dbReference type="EMBL" id="SWBQ01000001">
    <property type="protein sequence ID" value="TKC09094.1"/>
    <property type="molecule type" value="Genomic_DNA"/>
</dbReference>
<evidence type="ECO:0008006" key="4">
    <source>
        <dbReference type="Google" id="ProtNLM"/>
    </source>
</evidence>
<keyword evidence="1" id="KW-1133">Transmembrane helix</keyword>
<protein>
    <recommendedName>
        <fullName evidence="4">PilN domain-containing protein</fullName>
    </recommendedName>
</protein>
<dbReference type="OrthoDB" id="783374at2"/>
<dbReference type="InterPro" id="IPR007813">
    <property type="entry name" value="PilN"/>
</dbReference>
<keyword evidence="3" id="KW-1185">Reference proteome</keyword>